<organism evidence="2 3">
    <name type="scientific">Rubus argutus</name>
    <name type="common">Southern blackberry</name>
    <dbReference type="NCBI Taxonomy" id="59490"/>
    <lineage>
        <taxon>Eukaryota</taxon>
        <taxon>Viridiplantae</taxon>
        <taxon>Streptophyta</taxon>
        <taxon>Embryophyta</taxon>
        <taxon>Tracheophyta</taxon>
        <taxon>Spermatophyta</taxon>
        <taxon>Magnoliopsida</taxon>
        <taxon>eudicotyledons</taxon>
        <taxon>Gunneridae</taxon>
        <taxon>Pentapetalae</taxon>
        <taxon>rosids</taxon>
        <taxon>fabids</taxon>
        <taxon>Rosales</taxon>
        <taxon>Rosaceae</taxon>
        <taxon>Rosoideae</taxon>
        <taxon>Rosoideae incertae sedis</taxon>
        <taxon>Rubus</taxon>
    </lineage>
</organism>
<gene>
    <name evidence="2" type="ORF">M0R45_021183</name>
</gene>
<comment type="caution">
    <text evidence="2">The sequence shown here is derived from an EMBL/GenBank/DDBJ whole genome shotgun (WGS) entry which is preliminary data.</text>
</comment>
<proteinExistence type="predicted"/>
<reference evidence="2 3" key="1">
    <citation type="journal article" date="2023" name="G3 (Bethesda)">
        <title>A chromosome-length genome assembly and annotation of blackberry (Rubus argutus, cv. 'Hillquist').</title>
        <authorList>
            <person name="Bruna T."/>
            <person name="Aryal R."/>
            <person name="Dudchenko O."/>
            <person name="Sargent D.J."/>
            <person name="Mead D."/>
            <person name="Buti M."/>
            <person name="Cavallini A."/>
            <person name="Hytonen T."/>
            <person name="Andres J."/>
            <person name="Pham M."/>
            <person name="Weisz D."/>
            <person name="Mascagni F."/>
            <person name="Usai G."/>
            <person name="Natali L."/>
            <person name="Bassil N."/>
            <person name="Fernandez G.E."/>
            <person name="Lomsadze A."/>
            <person name="Armour M."/>
            <person name="Olukolu B."/>
            <person name="Poorten T."/>
            <person name="Britton C."/>
            <person name="Davik J."/>
            <person name="Ashrafi H."/>
            <person name="Aiden E.L."/>
            <person name="Borodovsky M."/>
            <person name="Worthington M."/>
        </authorList>
    </citation>
    <scope>NUCLEOTIDE SEQUENCE [LARGE SCALE GENOMIC DNA]</scope>
    <source>
        <strain evidence="2">PI 553951</strain>
    </source>
</reference>
<evidence type="ECO:0000256" key="1">
    <source>
        <dbReference type="SAM" id="MobiDB-lite"/>
    </source>
</evidence>
<dbReference type="AlphaFoldDB" id="A0AAW1XBL4"/>
<keyword evidence="3" id="KW-1185">Reference proteome</keyword>
<dbReference type="EMBL" id="JBEDUW010000004">
    <property type="protein sequence ID" value="KAK9934017.1"/>
    <property type="molecule type" value="Genomic_DNA"/>
</dbReference>
<dbReference type="Proteomes" id="UP001457282">
    <property type="component" value="Unassembled WGS sequence"/>
</dbReference>
<sequence length="165" mass="18137">MGVEEAMQNSESVRTIEPGSVGHCEEKLGRLSPKYKKCRVSAVRDFPPGCGPFAHLNNWRPVQQAASIDSSDSAPRDKMHPPRRMVEAVRNFPPLCEINASLDARNSGQEKSVMVDKTSSSKTAKTIVKQSGVGDRVQPEAHKRRAVVLGLMAASKTLWTKRKKA</sequence>
<protein>
    <submittedName>
        <fullName evidence="2">Uncharacterized protein</fullName>
    </submittedName>
</protein>
<name>A0AAW1XBL4_RUBAR</name>
<evidence type="ECO:0000313" key="3">
    <source>
        <dbReference type="Proteomes" id="UP001457282"/>
    </source>
</evidence>
<evidence type="ECO:0000313" key="2">
    <source>
        <dbReference type="EMBL" id="KAK9934017.1"/>
    </source>
</evidence>
<feature type="region of interest" description="Disordered" evidence="1">
    <location>
        <begin position="106"/>
        <end position="139"/>
    </location>
</feature>
<accession>A0AAW1XBL4</accession>